<dbReference type="Proteomes" id="UP000789366">
    <property type="component" value="Unassembled WGS sequence"/>
</dbReference>
<name>A0ACA9RB55_9GLOM</name>
<protein>
    <submittedName>
        <fullName evidence="1">8034_t:CDS:1</fullName>
    </submittedName>
</protein>
<organism evidence="1 2">
    <name type="scientific">Cetraspora pellucida</name>
    <dbReference type="NCBI Taxonomy" id="1433469"/>
    <lineage>
        <taxon>Eukaryota</taxon>
        <taxon>Fungi</taxon>
        <taxon>Fungi incertae sedis</taxon>
        <taxon>Mucoromycota</taxon>
        <taxon>Glomeromycotina</taxon>
        <taxon>Glomeromycetes</taxon>
        <taxon>Diversisporales</taxon>
        <taxon>Gigasporaceae</taxon>
        <taxon>Cetraspora</taxon>
    </lineage>
</organism>
<gene>
    <name evidence="1" type="ORF">SPELUC_LOCUS16765</name>
</gene>
<reference evidence="1" key="1">
    <citation type="submission" date="2021-06" db="EMBL/GenBank/DDBJ databases">
        <authorList>
            <person name="Kallberg Y."/>
            <person name="Tangrot J."/>
            <person name="Rosling A."/>
        </authorList>
    </citation>
    <scope>NUCLEOTIDE SEQUENCE</scope>
    <source>
        <strain evidence="1">28 12/20/2015</strain>
    </source>
</reference>
<evidence type="ECO:0000313" key="2">
    <source>
        <dbReference type="Proteomes" id="UP000789366"/>
    </source>
</evidence>
<feature type="non-terminal residue" evidence="1">
    <location>
        <position position="1"/>
    </location>
</feature>
<keyword evidence="2" id="KW-1185">Reference proteome</keyword>
<proteinExistence type="predicted"/>
<accession>A0ACA9RB55</accession>
<sequence length="139" mass="15519">SKIESIDVGQFEYTAERLLTYGTILAFVTLENQNTLYAWATGKLAMFTIGLFAGYALYRMGAIQRLTGKLFRKKDEENKSSESSTLNIPIVLLSKMERKVKNSSASGPVMDNVQKFYARQAKTEALNYDKNNSAATTNP</sequence>
<evidence type="ECO:0000313" key="1">
    <source>
        <dbReference type="EMBL" id="CAG8785634.1"/>
    </source>
</evidence>
<dbReference type="EMBL" id="CAJVPW010064243">
    <property type="protein sequence ID" value="CAG8785634.1"/>
    <property type="molecule type" value="Genomic_DNA"/>
</dbReference>
<comment type="caution">
    <text evidence="1">The sequence shown here is derived from an EMBL/GenBank/DDBJ whole genome shotgun (WGS) entry which is preliminary data.</text>
</comment>
<feature type="non-terminal residue" evidence="1">
    <location>
        <position position="139"/>
    </location>
</feature>